<feature type="transmembrane region" description="Helical" evidence="1">
    <location>
        <begin position="21"/>
        <end position="46"/>
    </location>
</feature>
<sequence>MRRLSAEKRFLKQLAWVAFLALYQSITTVFTHLPPLIGIFFTYMIVLTLQKQKTLKGFGKEWYFCLFYLTFAEQAHGFALFSATIAFMLFYYFMSDWLIVTLKSRELLAVGFVASGYVWTCATSSFISYAANLPMLNFDYEYLIYIGVESVLAVVLFRGRL</sequence>
<dbReference type="AlphaFoldDB" id="A0A6G5QNC4"/>
<evidence type="ECO:0000256" key="1">
    <source>
        <dbReference type="SAM" id="Phobius"/>
    </source>
</evidence>
<evidence type="ECO:0000313" key="2">
    <source>
        <dbReference type="EMBL" id="QCD47215.1"/>
    </source>
</evidence>
<evidence type="ECO:0000313" key="3">
    <source>
        <dbReference type="Proteomes" id="UP000502377"/>
    </source>
</evidence>
<reference evidence="2 3" key="1">
    <citation type="submission" date="2016-07" db="EMBL/GenBank/DDBJ databases">
        <title>Comparative genomics of the Campylobacter concisus group.</title>
        <authorList>
            <person name="Miller W.G."/>
            <person name="Yee E."/>
            <person name="Chapman M.H."/>
            <person name="Huynh S."/>
            <person name="Bono J.L."/>
            <person name="On S.L.W."/>
            <person name="StLeger J."/>
            <person name="Foster G."/>
            <person name="Parker C.T."/>
        </authorList>
    </citation>
    <scope>NUCLEOTIDE SEQUENCE [LARGE SCALE GENOMIC DNA]</scope>
    <source>
        <strain evidence="2 3">ATCC 33238</strain>
    </source>
</reference>
<organism evidence="2 3">
    <name type="scientific">Campylobacter rectus</name>
    <name type="common">Wolinella recta</name>
    <dbReference type="NCBI Taxonomy" id="203"/>
    <lineage>
        <taxon>Bacteria</taxon>
        <taxon>Pseudomonadati</taxon>
        <taxon>Campylobacterota</taxon>
        <taxon>Epsilonproteobacteria</taxon>
        <taxon>Campylobacterales</taxon>
        <taxon>Campylobacteraceae</taxon>
        <taxon>Campylobacter</taxon>
    </lineage>
</organism>
<feature type="transmembrane region" description="Helical" evidence="1">
    <location>
        <begin position="106"/>
        <end position="130"/>
    </location>
</feature>
<name>A0A6G5QNC4_CAMRE</name>
<dbReference type="EMBL" id="CP012543">
    <property type="protein sequence ID" value="QCD47215.1"/>
    <property type="molecule type" value="Genomic_DNA"/>
</dbReference>
<feature type="transmembrane region" description="Helical" evidence="1">
    <location>
        <begin position="142"/>
        <end position="159"/>
    </location>
</feature>
<feature type="transmembrane region" description="Helical" evidence="1">
    <location>
        <begin position="66"/>
        <end position="94"/>
    </location>
</feature>
<accession>A0A6G5QNC4</accession>
<dbReference type="Proteomes" id="UP000502377">
    <property type="component" value="Chromosome"/>
</dbReference>
<dbReference type="RefSeq" id="WP_004319609.1">
    <property type="nucleotide sequence ID" value="NZ_CAURIV010000009.1"/>
</dbReference>
<keyword evidence="1" id="KW-0812">Transmembrane</keyword>
<protein>
    <submittedName>
        <fullName evidence="2">Putative membrane protein</fullName>
    </submittedName>
</protein>
<dbReference type="KEGG" id="crx:CRECT_1579"/>
<gene>
    <name evidence="2" type="ORF">CRECT_1579</name>
</gene>
<proteinExistence type="predicted"/>
<keyword evidence="1" id="KW-0472">Membrane</keyword>
<keyword evidence="1" id="KW-1133">Transmembrane helix</keyword>